<keyword evidence="2" id="KW-1185">Reference proteome</keyword>
<reference evidence="2" key="1">
    <citation type="journal article" date="2014" name="Proc. Natl. Acad. Sci. U.S.A.">
        <title>Extensive sampling of basidiomycete genomes demonstrates inadequacy of the white-rot/brown-rot paradigm for wood decay fungi.</title>
        <authorList>
            <person name="Riley R."/>
            <person name="Salamov A.A."/>
            <person name="Brown D.W."/>
            <person name="Nagy L.G."/>
            <person name="Floudas D."/>
            <person name="Held B.W."/>
            <person name="Levasseur A."/>
            <person name="Lombard V."/>
            <person name="Morin E."/>
            <person name="Otillar R."/>
            <person name="Lindquist E.A."/>
            <person name="Sun H."/>
            <person name="LaButti K.M."/>
            <person name="Schmutz J."/>
            <person name="Jabbour D."/>
            <person name="Luo H."/>
            <person name="Baker S.E."/>
            <person name="Pisabarro A.G."/>
            <person name="Walton J.D."/>
            <person name="Blanchette R.A."/>
            <person name="Henrissat B."/>
            <person name="Martin F."/>
            <person name="Cullen D."/>
            <person name="Hibbett D.S."/>
            <person name="Grigoriev I.V."/>
        </authorList>
    </citation>
    <scope>NUCLEOTIDE SEQUENCE [LARGE SCALE GENOMIC DNA]</scope>
    <source>
        <strain evidence="2">CBS 339.88</strain>
    </source>
</reference>
<dbReference type="EMBL" id="KL142372">
    <property type="protein sequence ID" value="KDR80081.1"/>
    <property type="molecule type" value="Genomic_DNA"/>
</dbReference>
<accession>A0A067TAC1</accession>
<dbReference type="Proteomes" id="UP000027222">
    <property type="component" value="Unassembled WGS sequence"/>
</dbReference>
<name>A0A067TAC1_GALM3</name>
<proteinExistence type="predicted"/>
<dbReference type="OrthoDB" id="2745898at2759"/>
<gene>
    <name evidence="1" type="ORF">GALMADRAFT_242312</name>
</gene>
<dbReference type="HOGENOM" id="CLU_035624_2_0_1"/>
<protein>
    <recommendedName>
        <fullName evidence="3">F-box domain-containing protein</fullName>
    </recommendedName>
</protein>
<sequence>MVPPEIIAIIMGFLFSDIDDDMASLKACALVSRTFRAISQRLIFSTIKFQAQESRFDFEQLLDANPSIANYVRSLAYVTYLPNPRQYVNYPPRSCNARAGALFHCLRGVTSFTFGSIVKAQRNDWVLLTSSLESPLSSFFQSNNIMKLSLKNIANLPITFFSYFPNLTGLKINNVSVVDSPLSDGFCKPNSLVSPTAGPLKLFSLCVEQAKYTDHLGAIAKLLDPATGPLMDSGGLEELNVDVRYIGPGSPRNPLASSTMGMDVIEGLLRSSTALKSLTFSGDPQDLSFLQNMADLNPGSMKTLKTLKLCYRLGREDGDPYPHFTKGLQQISGENCLEAISLNISIPAYTRCTTDSSQWSQLDRVLSEQGGFPFLRRVRLEIIIGVIGLGYTRNEFRSLLEDIGEHHFSRLRNNYQVDFRFDTRFNMDAVISN</sequence>
<organism evidence="1 2">
    <name type="scientific">Galerina marginata (strain CBS 339.88)</name>
    <dbReference type="NCBI Taxonomy" id="685588"/>
    <lineage>
        <taxon>Eukaryota</taxon>
        <taxon>Fungi</taxon>
        <taxon>Dikarya</taxon>
        <taxon>Basidiomycota</taxon>
        <taxon>Agaricomycotina</taxon>
        <taxon>Agaricomycetes</taxon>
        <taxon>Agaricomycetidae</taxon>
        <taxon>Agaricales</taxon>
        <taxon>Agaricineae</taxon>
        <taxon>Strophariaceae</taxon>
        <taxon>Galerina</taxon>
    </lineage>
</organism>
<dbReference type="AlphaFoldDB" id="A0A067TAC1"/>
<evidence type="ECO:0000313" key="2">
    <source>
        <dbReference type="Proteomes" id="UP000027222"/>
    </source>
</evidence>
<evidence type="ECO:0008006" key="3">
    <source>
        <dbReference type="Google" id="ProtNLM"/>
    </source>
</evidence>
<evidence type="ECO:0000313" key="1">
    <source>
        <dbReference type="EMBL" id="KDR80081.1"/>
    </source>
</evidence>